<evidence type="ECO:0000313" key="10">
    <source>
        <dbReference type="EMBL" id="AWH90527.1"/>
    </source>
</evidence>
<feature type="binding site" evidence="8">
    <location>
        <position position="93"/>
    </location>
    <ligand>
        <name>Zn(2+)</name>
        <dbReference type="ChEBI" id="CHEBI:29105"/>
        <note>catalytic</note>
    </ligand>
</feature>
<evidence type="ECO:0000256" key="8">
    <source>
        <dbReference type="HAMAP-Rule" id="MF_00972"/>
    </source>
</evidence>
<comment type="similarity">
    <text evidence="1">Belongs to the cytidine and deoxycytidylate deaminase family. ADAT2 subfamily.</text>
</comment>
<comment type="subunit">
    <text evidence="2 8">Homodimer.</text>
</comment>
<feature type="active site" description="Proton donor" evidence="8">
    <location>
        <position position="62"/>
    </location>
</feature>
<dbReference type="HAMAP" id="MF_00972">
    <property type="entry name" value="tRNA_aden_deaminase"/>
    <property type="match status" value="1"/>
</dbReference>
<dbReference type="AlphaFoldDB" id="A0A2U8DFR3"/>
<reference evidence="10 11" key="1">
    <citation type="submission" date="2018-04" db="EMBL/GenBank/DDBJ databases">
        <title>Genome sequence of Buchnera aphidicola from Melaphis sacchari.</title>
        <authorList>
            <person name="Geib S.M."/>
            <person name="Palmer N.A."/>
            <person name="Sattler S.E."/>
            <person name="Sarath G."/>
        </authorList>
    </citation>
    <scope>NUCLEOTIDE SEQUENCE [LARGE SCALE GENOMIC DNA]</scope>
    <source>
        <strain evidence="10 11">LSU</strain>
    </source>
</reference>
<evidence type="ECO:0000256" key="5">
    <source>
        <dbReference type="ARBA" id="ARBA00022801"/>
    </source>
</evidence>
<dbReference type="PROSITE" id="PS00903">
    <property type="entry name" value="CYT_DCMP_DEAMINASES_1"/>
    <property type="match status" value="1"/>
</dbReference>
<evidence type="ECO:0000256" key="1">
    <source>
        <dbReference type="ARBA" id="ARBA00010669"/>
    </source>
</evidence>
<feature type="binding site" evidence="8">
    <location>
        <position position="60"/>
    </location>
    <ligand>
        <name>Zn(2+)</name>
        <dbReference type="ChEBI" id="CHEBI:29105"/>
        <note>catalytic</note>
    </ligand>
</feature>
<dbReference type="EMBL" id="CP029161">
    <property type="protein sequence ID" value="AWH90527.1"/>
    <property type="molecule type" value="Genomic_DNA"/>
</dbReference>
<evidence type="ECO:0000256" key="7">
    <source>
        <dbReference type="ARBA" id="ARBA00048045"/>
    </source>
</evidence>
<keyword evidence="4 8" id="KW-0479">Metal-binding</keyword>
<feature type="domain" description="CMP/dCMP-type deaminase" evidence="9">
    <location>
        <begin position="9"/>
        <end position="123"/>
    </location>
</feature>
<dbReference type="GO" id="GO:0008270">
    <property type="term" value="F:zinc ion binding"/>
    <property type="evidence" value="ECO:0007669"/>
    <property type="project" value="UniProtKB-UniRule"/>
</dbReference>
<evidence type="ECO:0000256" key="2">
    <source>
        <dbReference type="ARBA" id="ARBA00011738"/>
    </source>
</evidence>
<comment type="function">
    <text evidence="8">Catalyzes the deamination of adenosine to inosine at the wobble position 34 of tRNA(Arg2).</text>
</comment>
<gene>
    <name evidence="8" type="primary">tadA</name>
    <name evidence="10" type="ORF">DD681_01745</name>
</gene>
<dbReference type="RefSeq" id="WP_158341300.1">
    <property type="nucleotide sequence ID" value="NZ_CP029161.1"/>
</dbReference>
<comment type="catalytic activity">
    <reaction evidence="7 8">
        <text>adenosine(34) in tRNA + H2O + H(+) = inosine(34) in tRNA + NH4(+)</text>
        <dbReference type="Rhea" id="RHEA:43168"/>
        <dbReference type="Rhea" id="RHEA-COMP:10373"/>
        <dbReference type="Rhea" id="RHEA-COMP:10374"/>
        <dbReference type="ChEBI" id="CHEBI:15377"/>
        <dbReference type="ChEBI" id="CHEBI:15378"/>
        <dbReference type="ChEBI" id="CHEBI:28938"/>
        <dbReference type="ChEBI" id="CHEBI:74411"/>
        <dbReference type="ChEBI" id="CHEBI:82852"/>
        <dbReference type="EC" id="3.5.4.33"/>
    </reaction>
</comment>
<dbReference type="Pfam" id="PF00383">
    <property type="entry name" value="dCMP_cyt_deam_1"/>
    <property type="match status" value="1"/>
</dbReference>
<keyword evidence="6 8" id="KW-0862">Zinc</keyword>
<name>A0A2U8DFR3_9GAMM</name>
<dbReference type="PROSITE" id="PS51747">
    <property type="entry name" value="CYT_DCMP_DEAMINASES_2"/>
    <property type="match status" value="1"/>
</dbReference>
<feature type="binding site" evidence="8">
    <location>
        <position position="90"/>
    </location>
    <ligand>
        <name>Zn(2+)</name>
        <dbReference type="ChEBI" id="CHEBI:29105"/>
        <note>catalytic</note>
    </ligand>
</feature>
<keyword evidence="5 8" id="KW-0378">Hydrolase</keyword>
<dbReference type="GO" id="GO:0002100">
    <property type="term" value="P:tRNA wobble adenosine to inosine editing"/>
    <property type="evidence" value="ECO:0007669"/>
    <property type="project" value="UniProtKB-UniRule"/>
</dbReference>
<proteinExistence type="inferred from homology"/>
<dbReference type="OrthoDB" id="9802676at2"/>
<dbReference type="SUPFAM" id="SSF53927">
    <property type="entry name" value="Cytidine deaminase-like"/>
    <property type="match status" value="1"/>
</dbReference>
<dbReference type="Proteomes" id="UP000244884">
    <property type="component" value="Chromosome"/>
</dbReference>
<dbReference type="InterPro" id="IPR016193">
    <property type="entry name" value="Cytidine_deaminase-like"/>
</dbReference>
<protein>
    <recommendedName>
        <fullName evidence="8">tRNA-specific adenosine deaminase</fullName>
        <ecNumber evidence="8">3.5.4.33</ecNumber>
    </recommendedName>
</protein>
<dbReference type="CDD" id="cd01285">
    <property type="entry name" value="nucleoside_deaminase"/>
    <property type="match status" value="1"/>
</dbReference>
<dbReference type="Gene3D" id="3.40.140.10">
    <property type="entry name" value="Cytidine Deaminase, domain 2"/>
    <property type="match status" value="1"/>
</dbReference>
<dbReference type="PANTHER" id="PTHR11079">
    <property type="entry name" value="CYTOSINE DEAMINASE FAMILY MEMBER"/>
    <property type="match status" value="1"/>
</dbReference>
<keyword evidence="3 8" id="KW-0819">tRNA processing</keyword>
<dbReference type="InterPro" id="IPR002125">
    <property type="entry name" value="CMP_dCMP_dom"/>
</dbReference>
<accession>A0A2U8DFR3</accession>
<evidence type="ECO:0000256" key="3">
    <source>
        <dbReference type="ARBA" id="ARBA00022694"/>
    </source>
</evidence>
<dbReference type="InterPro" id="IPR028883">
    <property type="entry name" value="tRNA_aden_deaminase"/>
</dbReference>
<evidence type="ECO:0000256" key="6">
    <source>
        <dbReference type="ARBA" id="ARBA00022833"/>
    </source>
</evidence>
<dbReference type="InterPro" id="IPR016192">
    <property type="entry name" value="APOBEC/CMP_deaminase_Zn-bd"/>
</dbReference>
<comment type="cofactor">
    <cofactor evidence="8">
        <name>Zn(2+)</name>
        <dbReference type="ChEBI" id="CHEBI:29105"/>
    </cofactor>
    <text evidence="8">Binds 1 zinc ion per subunit.</text>
</comment>
<organism evidence="10 11">
    <name type="scientific">Buchnera aphidicola</name>
    <name type="common">Melanaphis sacchari</name>
    <dbReference type="NCBI Taxonomy" id="2173854"/>
    <lineage>
        <taxon>Bacteria</taxon>
        <taxon>Pseudomonadati</taxon>
        <taxon>Pseudomonadota</taxon>
        <taxon>Gammaproteobacteria</taxon>
        <taxon>Enterobacterales</taxon>
        <taxon>Erwiniaceae</taxon>
        <taxon>Buchnera</taxon>
    </lineage>
</organism>
<dbReference type="NCBIfam" id="NF008113">
    <property type="entry name" value="PRK10860.1"/>
    <property type="match status" value="1"/>
</dbReference>
<evidence type="ECO:0000256" key="4">
    <source>
        <dbReference type="ARBA" id="ARBA00022723"/>
    </source>
</evidence>
<evidence type="ECO:0000313" key="11">
    <source>
        <dbReference type="Proteomes" id="UP000244884"/>
    </source>
</evidence>
<dbReference type="GO" id="GO:0052717">
    <property type="term" value="F:tRNA-specific adenosine-34 deaminase activity"/>
    <property type="evidence" value="ECO:0007669"/>
    <property type="project" value="UniProtKB-UniRule"/>
</dbReference>
<dbReference type="PANTHER" id="PTHR11079:SF202">
    <property type="entry name" value="TRNA-SPECIFIC ADENOSINE DEAMINASE"/>
    <property type="match status" value="1"/>
</dbReference>
<dbReference type="EC" id="3.5.4.33" evidence="8"/>
<sequence length="157" mass="18089">MIKKKCESDTDQNWMKIAFQYACYAQKKGEIPVGAVLVFKKRIIGIGWNSSISTNDPTAHAEIIALRKAGKNLKNYRLNNATLYVTLQPCMMCCGAIIHSRIKKLVFGANCHNSNKIDSFEKILLNLKYNYKLIIKKNIMQNECSKLLKNFFKYKRM</sequence>
<evidence type="ECO:0000259" key="9">
    <source>
        <dbReference type="PROSITE" id="PS51747"/>
    </source>
</evidence>